<organism evidence="1 2">
    <name type="scientific">Phytophthora nicotianae (strain INRA-310)</name>
    <name type="common">Phytophthora parasitica</name>
    <dbReference type="NCBI Taxonomy" id="761204"/>
    <lineage>
        <taxon>Eukaryota</taxon>
        <taxon>Sar</taxon>
        <taxon>Stramenopiles</taxon>
        <taxon>Oomycota</taxon>
        <taxon>Peronosporomycetes</taxon>
        <taxon>Peronosporales</taxon>
        <taxon>Peronosporaceae</taxon>
        <taxon>Phytophthora</taxon>
    </lineage>
</organism>
<sequence length="62" mass="7222">MRATSQDNDYVWSYLQKIHHTDWSVVGDIQPTEEESKWLGQFWKNTSSHGQPIPLFGVRTTS</sequence>
<gene>
    <name evidence="1" type="ORF">PPTG_12250</name>
</gene>
<dbReference type="RefSeq" id="XP_008906219.1">
    <property type="nucleotide sequence ID" value="XM_008907971.1"/>
</dbReference>
<dbReference type="AlphaFoldDB" id="W2Q6I0"/>
<evidence type="ECO:0000313" key="1">
    <source>
        <dbReference type="EMBL" id="ETN08471.1"/>
    </source>
</evidence>
<evidence type="ECO:0000313" key="2">
    <source>
        <dbReference type="Proteomes" id="UP000018817"/>
    </source>
</evidence>
<protein>
    <submittedName>
        <fullName evidence="1">Uncharacterized protein</fullName>
    </submittedName>
</protein>
<dbReference type="Proteomes" id="UP000018817">
    <property type="component" value="Unassembled WGS sequence"/>
</dbReference>
<reference evidence="1 2" key="2">
    <citation type="submission" date="2013-11" db="EMBL/GenBank/DDBJ databases">
        <title>The Genome Sequence of Phytophthora parasitica INRA-310.</title>
        <authorList>
            <consortium name="The Broad Institute Genomics Platform"/>
            <person name="Russ C."/>
            <person name="Tyler B."/>
            <person name="Panabieres F."/>
            <person name="Shan W."/>
            <person name="Tripathy S."/>
            <person name="Grunwald N."/>
            <person name="Machado M."/>
            <person name="Johnson C.S."/>
            <person name="Arredondo F."/>
            <person name="Hong C."/>
            <person name="Coffey M."/>
            <person name="Young S.K."/>
            <person name="Zeng Q."/>
            <person name="Gargeya S."/>
            <person name="Fitzgerald M."/>
            <person name="Abouelleil A."/>
            <person name="Alvarado L."/>
            <person name="Chapman S.B."/>
            <person name="Gainer-Dewar J."/>
            <person name="Goldberg J."/>
            <person name="Griggs A."/>
            <person name="Gujja S."/>
            <person name="Hansen M."/>
            <person name="Howarth C."/>
            <person name="Imamovic A."/>
            <person name="Ireland A."/>
            <person name="Larimer J."/>
            <person name="McCowan C."/>
            <person name="Murphy C."/>
            <person name="Pearson M."/>
            <person name="Poon T.W."/>
            <person name="Priest M."/>
            <person name="Roberts A."/>
            <person name="Saif S."/>
            <person name="Shea T."/>
            <person name="Sykes S."/>
            <person name="Wortman J."/>
            <person name="Nusbaum C."/>
            <person name="Birren B."/>
        </authorList>
    </citation>
    <scope>NUCLEOTIDE SEQUENCE [LARGE SCALE GENOMIC DNA]</scope>
    <source>
        <strain evidence="1 2">INRA-310</strain>
    </source>
</reference>
<name>W2Q6I0_PHYN3</name>
<reference evidence="2" key="1">
    <citation type="submission" date="2011-12" db="EMBL/GenBank/DDBJ databases">
        <authorList>
            <consortium name="The Broad Institute Genome Sequencing Platform"/>
            <person name="Russ C."/>
            <person name="Tyler B."/>
            <person name="Panabieres F."/>
            <person name="Shan W."/>
            <person name="Tripathy S."/>
            <person name="Grunwald N."/>
            <person name="Machado M."/>
            <person name="Young S.K."/>
            <person name="Zeng Q."/>
            <person name="Gargeya S."/>
            <person name="Fitzgerald M."/>
            <person name="Haas B."/>
            <person name="Abouelleil A."/>
            <person name="Alvarado L."/>
            <person name="Arachchi H.M."/>
            <person name="Berlin A."/>
            <person name="Chapman S.B."/>
            <person name="Gearin G."/>
            <person name="Goldberg J."/>
            <person name="Griggs A."/>
            <person name="Gujja S."/>
            <person name="Hansen M."/>
            <person name="Heiman D."/>
            <person name="Howarth C."/>
            <person name="Larimer J."/>
            <person name="Lui A."/>
            <person name="MacDonald P.J.P."/>
            <person name="McCowen C."/>
            <person name="Montmayeur A."/>
            <person name="Murphy C."/>
            <person name="Neiman D."/>
            <person name="Pearson M."/>
            <person name="Priest M."/>
            <person name="Roberts A."/>
            <person name="Saif S."/>
            <person name="Shea T."/>
            <person name="Sisk P."/>
            <person name="Stolte C."/>
            <person name="Sykes S."/>
            <person name="Wortman J."/>
            <person name="Nusbaum C."/>
            <person name="Birren B."/>
        </authorList>
    </citation>
    <scope>NUCLEOTIDE SEQUENCE [LARGE SCALE GENOMIC DNA]</scope>
    <source>
        <strain evidence="2">INRA-310</strain>
    </source>
</reference>
<dbReference type="VEuPathDB" id="FungiDB:PPTG_12250"/>
<dbReference type="EMBL" id="KI669588">
    <property type="protein sequence ID" value="ETN08471.1"/>
    <property type="molecule type" value="Genomic_DNA"/>
</dbReference>
<proteinExistence type="predicted"/>
<dbReference type="GeneID" id="20181727"/>
<accession>W2Q6I0</accession>